<gene>
    <name evidence="4" type="primary">LOC100577772</name>
</gene>
<reference evidence="4" key="2">
    <citation type="submission" date="2025-04" db="UniProtKB">
        <authorList>
            <consortium name="RefSeq"/>
        </authorList>
    </citation>
    <scope>IDENTIFICATION</scope>
    <source>
        <strain evidence="4">DH4</strain>
        <tissue evidence="4">Whole body</tissue>
    </source>
</reference>
<evidence type="ECO:0000313" key="4">
    <source>
        <dbReference type="RefSeq" id="XP_026299052.1"/>
    </source>
</evidence>
<feature type="compositionally biased region" description="Basic residues" evidence="1">
    <location>
        <begin position="51"/>
        <end position="73"/>
    </location>
</feature>
<keyword evidence="3" id="KW-1185">Reference proteome</keyword>
<evidence type="ECO:0000256" key="1">
    <source>
        <dbReference type="SAM" id="MobiDB-lite"/>
    </source>
</evidence>
<dbReference type="RefSeq" id="XP_026299052.1">
    <property type="nucleotide sequence ID" value="XM_026443267.1"/>
</dbReference>
<dbReference type="EnsemblMetazoa" id="XM_026443267">
    <property type="protein sequence ID" value="XP_026299052"/>
    <property type="gene ID" value="LOC100577772"/>
</dbReference>
<dbReference type="GeneID" id="100577772"/>
<dbReference type="Proteomes" id="UP000005203">
    <property type="component" value="Linkage group LG10"/>
</dbReference>
<protein>
    <submittedName>
        <fullName evidence="4">Uncharacterized protein LOC100577772 isoform X2</fullName>
    </submittedName>
</protein>
<sequence>MHTRDDIMAGRGARRRTTMAEESAEYAKGMLGLLRGLLAVHRQVNETGRPIFRRKRGSKKNASSIKKRHFTTL</sequence>
<name>A0A7M7MPE1_APIME</name>
<feature type="region of interest" description="Disordered" evidence="1">
    <location>
        <begin position="49"/>
        <end position="73"/>
    </location>
</feature>
<proteinExistence type="predicted"/>
<reference evidence="2" key="1">
    <citation type="submission" date="2021-01" db="UniProtKB">
        <authorList>
            <consortium name="EnsemblMetazoa"/>
        </authorList>
    </citation>
    <scope>IDENTIFICATION</scope>
    <source>
        <strain evidence="2">DH4</strain>
    </source>
</reference>
<organism evidence="2">
    <name type="scientific">Apis mellifera</name>
    <name type="common">Honeybee</name>
    <dbReference type="NCBI Taxonomy" id="7460"/>
    <lineage>
        <taxon>Eukaryota</taxon>
        <taxon>Metazoa</taxon>
        <taxon>Ecdysozoa</taxon>
        <taxon>Arthropoda</taxon>
        <taxon>Hexapoda</taxon>
        <taxon>Insecta</taxon>
        <taxon>Pterygota</taxon>
        <taxon>Neoptera</taxon>
        <taxon>Endopterygota</taxon>
        <taxon>Hymenoptera</taxon>
        <taxon>Apocrita</taxon>
        <taxon>Aculeata</taxon>
        <taxon>Apoidea</taxon>
        <taxon>Anthophila</taxon>
        <taxon>Apidae</taxon>
        <taxon>Apis</taxon>
    </lineage>
</organism>
<accession>A0A7M7MPE1</accession>
<evidence type="ECO:0000313" key="2">
    <source>
        <dbReference type="EnsemblMetazoa" id="XP_026299052"/>
    </source>
</evidence>
<evidence type="ECO:0000313" key="3">
    <source>
        <dbReference type="Proteomes" id="UP000005203"/>
    </source>
</evidence>
<dbReference type="AlphaFoldDB" id="A0A7M7MPE1"/>
<accession>A0A8B8H4X4</accession>
<feature type="region of interest" description="Disordered" evidence="1">
    <location>
        <begin position="1"/>
        <end position="20"/>
    </location>
</feature>